<accession>A0A2G8JF43</accession>
<dbReference type="EMBL" id="MRZV01002200">
    <property type="protein sequence ID" value="PIK34362.1"/>
    <property type="molecule type" value="Genomic_DNA"/>
</dbReference>
<dbReference type="STRING" id="307972.A0A2G8JF43"/>
<evidence type="ECO:0000313" key="4">
    <source>
        <dbReference type="Proteomes" id="UP000230750"/>
    </source>
</evidence>
<feature type="region of interest" description="Disordered" evidence="1">
    <location>
        <begin position="37"/>
        <end position="57"/>
    </location>
</feature>
<dbReference type="PANTHER" id="PTHR33153:SF3">
    <property type="entry name" value="TRAFFICKING PROTEIN PARTICLE COMPLEX SUBUNIT 11 DOMAIN-CONTAINING PROTEIN"/>
    <property type="match status" value="1"/>
</dbReference>
<keyword evidence="4" id="KW-1185">Reference proteome</keyword>
<feature type="domain" description="DUF7869" evidence="2">
    <location>
        <begin position="406"/>
        <end position="598"/>
    </location>
</feature>
<protein>
    <recommendedName>
        <fullName evidence="2">DUF7869 domain-containing protein</fullName>
    </recommendedName>
</protein>
<dbReference type="InterPro" id="IPR057191">
    <property type="entry name" value="DUF7869"/>
</dbReference>
<dbReference type="PANTHER" id="PTHR33153">
    <property type="entry name" value="MYND-TYPE DOMAIN-CONTAINING PROTEIN"/>
    <property type="match status" value="1"/>
</dbReference>
<dbReference type="AlphaFoldDB" id="A0A2G8JF43"/>
<sequence length="838" mass="95948">MNDSLETIIDGYSTDSEESDLFTNGVEHNLSTQTIIDGYSSDSGQSDVDSTVTGNTSRKESGLALGLHGETTCEQLHLYLSESDSDSEDEGCTNTFLPQQAPQLLQSSTINLPSRKRKLYDAQRMASKFDPGPMLKEKCCHNNCMSTLSVNDLSSCHKEMLTRNESLQKQYILSELSKHTTLIRSSNNIRPTLFHKFVVGGKLVCEQAWCIAHSVSKWRFQDCLKRYKAGKLTLQHLNKGKRRMCHRTIKSLAWMSDLFKRMGDYMPHKTLVHLPHTWTKRLVYERMTRELVTQNELPGGFISYEHFTRIWQEKLPQFTIPNSTDFSKCTTCTQLQEAYEKSSSEDQRQKISGLKASHDKFVEAERRAYHLARERARREPHEMTCMIIDGMDQSKTDIPHLIVKDKDSASLARLPVHFTGVLLHTSTAEGKMPFVFHDVKHIPHDSNLTIYCLTEALKAAQDYLGKVLFLQMDNCFRENKNKFVLSFAALLVERDIFEEVYIHFLPVGHTHEDVDQMFSCVARHLNHTNVYTLEDLEIETAKSFTPHIDVRAVTAIPNVKSVLDKHLYGHFANHSKPHWFRFRKVQQRCYMHYKKWESSQWKPEECEELPHGLLCLKDVPDLSQSMEWVEPNLDKLDLPKLVKELPKNYCHRLPPSAEEWWVNFMANVSSTYDQLPLTQPWNLSALLKTFGQDRVTPTESSAFDAIISNVDASCPEIFIGDQGRPHKRVALMDSYASVESGVLVAVHCEEKEGRPFIGEVIERNDENVLVQWMKGSYSGAWQFWVAGTSKQPSPYTSCLPVSSLILWDFTLTKGRKLKKLTVETLKASYRELDAGTAS</sequence>
<evidence type="ECO:0000313" key="3">
    <source>
        <dbReference type="EMBL" id="PIK34362.1"/>
    </source>
</evidence>
<organism evidence="3 4">
    <name type="scientific">Stichopus japonicus</name>
    <name type="common">Sea cucumber</name>
    <dbReference type="NCBI Taxonomy" id="307972"/>
    <lineage>
        <taxon>Eukaryota</taxon>
        <taxon>Metazoa</taxon>
        <taxon>Echinodermata</taxon>
        <taxon>Eleutherozoa</taxon>
        <taxon>Echinozoa</taxon>
        <taxon>Holothuroidea</taxon>
        <taxon>Aspidochirotacea</taxon>
        <taxon>Aspidochirotida</taxon>
        <taxon>Stichopodidae</taxon>
        <taxon>Apostichopus</taxon>
    </lineage>
</organism>
<dbReference type="Proteomes" id="UP000230750">
    <property type="component" value="Unassembled WGS sequence"/>
</dbReference>
<proteinExistence type="predicted"/>
<evidence type="ECO:0000259" key="2">
    <source>
        <dbReference type="Pfam" id="PF25273"/>
    </source>
</evidence>
<dbReference type="Pfam" id="PF25273">
    <property type="entry name" value="DUF7869"/>
    <property type="match status" value="1"/>
</dbReference>
<dbReference type="OrthoDB" id="6051974at2759"/>
<name>A0A2G8JF43_STIJA</name>
<comment type="caution">
    <text evidence="3">The sequence shown here is derived from an EMBL/GenBank/DDBJ whole genome shotgun (WGS) entry which is preliminary data.</text>
</comment>
<feature type="compositionally biased region" description="Polar residues" evidence="1">
    <location>
        <begin position="37"/>
        <end position="56"/>
    </location>
</feature>
<evidence type="ECO:0000256" key="1">
    <source>
        <dbReference type="SAM" id="MobiDB-lite"/>
    </source>
</evidence>
<gene>
    <name evidence="3" type="ORF">BSL78_28810</name>
</gene>
<reference evidence="3 4" key="1">
    <citation type="journal article" date="2017" name="PLoS Biol.">
        <title>The sea cucumber genome provides insights into morphological evolution and visceral regeneration.</title>
        <authorList>
            <person name="Zhang X."/>
            <person name="Sun L."/>
            <person name="Yuan J."/>
            <person name="Sun Y."/>
            <person name="Gao Y."/>
            <person name="Zhang L."/>
            <person name="Li S."/>
            <person name="Dai H."/>
            <person name="Hamel J.F."/>
            <person name="Liu C."/>
            <person name="Yu Y."/>
            <person name="Liu S."/>
            <person name="Lin W."/>
            <person name="Guo K."/>
            <person name="Jin S."/>
            <person name="Xu P."/>
            <person name="Storey K.B."/>
            <person name="Huan P."/>
            <person name="Zhang T."/>
            <person name="Zhou Y."/>
            <person name="Zhang J."/>
            <person name="Lin C."/>
            <person name="Li X."/>
            <person name="Xing L."/>
            <person name="Huo D."/>
            <person name="Sun M."/>
            <person name="Wang L."/>
            <person name="Mercier A."/>
            <person name="Li F."/>
            <person name="Yang H."/>
            <person name="Xiang J."/>
        </authorList>
    </citation>
    <scope>NUCLEOTIDE SEQUENCE [LARGE SCALE GENOMIC DNA]</scope>
    <source>
        <strain evidence="3">Shaxun</strain>
        <tissue evidence="3">Muscle</tissue>
    </source>
</reference>